<evidence type="ECO:0000313" key="2">
    <source>
        <dbReference type="EMBL" id="GFD17993.1"/>
    </source>
</evidence>
<dbReference type="Gene3D" id="2.60.40.10">
    <property type="entry name" value="Immunoglobulins"/>
    <property type="match status" value="1"/>
</dbReference>
<dbReference type="AlphaFoldDB" id="A0A699U7R6"/>
<evidence type="ECO:0000259" key="1">
    <source>
        <dbReference type="Pfam" id="PF09118"/>
    </source>
</evidence>
<name>A0A699U7R6_TANCI</name>
<dbReference type="SUPFAM" id="SSF81296">
    <property type="entry name" value="E set domains"/>
    <property type="match status" value="1"/>
</dbReference>
<sequence>CGGTVLDAADKAWRGEFVLGTKSCGSVETFSPPYLLGPKLRPNITGIKPGVNLVYKQLIEVNFRLRGNGKEFDNGKVYATMMAPSFTTHSFSMNQRVLVLEVIE</sequence>
<dbReference type="PANTHER" id="PTHR32208:SF58">
    <property type="entry name" value="GALACTOSE OXIDASE-LIKE EARLY SET DOMAIN-CONTAINING PROTEIN"/>
    <property type="match status" value="1"/>
</dbReference>
<accession>A0A699U7R6</accession>
<dbReference type="InterPro" id="IPR015202">
    <property type="entry name" value="GO-like_E_set"/>
</dbReference>
<feature type="domain" description="Galactose oxidase-like Early set" evidence="1">
    <location>
        <begin position="41"/>
        <end position="102"/>
    </location>
</feature>
<dbReference type="Pfam" id="PF09118">
    <property type="entry name" value="GO-like_E_set"/>
    <property type="match status" value="1"/>
</dbReference>
<feature type="non-terminal residue" evidence="2">
    <location>
        <position position="104"/>
    </location>
</feature>
<dbReference type="PANTHER" id="PTHR32208">
    <property type="entry name" value="SECRETED PROTEIN-RELATED"/>
    <property type="match status" value="1"/>
</dbReference>
<gene>
    <name evidence="2" type="ORF">Tci_889962</name>
</gene>
<protein>
    <recommendedName>
        <fullName evidence="1">Galactose oxidase-like Early set domain-containing protein</fullName>
    </recommendedName>
</protein>
<organism evidence="2">
    <name type="scientific">Tanacetum cinerariifolium</name>
    <name type="common">Dalmatian daisy</name>
    <name type="synonym">Chrysanthemum cinerariifolium</name>
    <dbReference type="NCBI Taxonomy" id="118510"/>
    <lineage>
        <taxon>Eukaryota</taxon>
        <taxon>Viridiplantae</taxon>
        <taxon>Streptophyta</taxon>
        <taxon>Embryophyta</taxon>
        <taxon>Tracheophyta</taxon>
        <taxon>Spermatophyta</taxon>
        <taxon>Magnoliopsida</taxon>
        <taxon>eudicotyledons</taxon>
        <taxon>Gunneridae</taxon>
        <taxon>Pentapetalae</taxon>
        <taxon>asterids</taxon>
        <taxon>campanulids</taxon>
        <taxon>Asterales</taxon>
        <taxon>Asteraceae</taxon>
        <taxon>Asteroideae</taxon>
        <taxon>Anthemideae</taxon>
        <taxon>Anthemidinae</taxon>
        <taxon>Tanacetum</taxon>
    </lineage>
</organism>
<reference evidence="2" key="1">
    <citation type="journal article" date="2019" name="Sci. Rep.">
        <title>Draft genome of Tanacetum cinerariifolium, the natural source of mosquito coil.</title>
        <authorList>
            <person name="Yamashiro T."/>
            <person name="Shiraishi A."/>
            <person name="Satake H."/>
            <person name="Nakayama K."/>
        </authorList>
    </citation>
    <scope>NUCLEOTIDE SEQUENCE</scope>
</reference>
<dbReference type="EMBL" id="BKCJ011304397">
    <property type="protein sequence ID" value="GFD17993.1"/>
    <property type="molecule type" value="Genomic_DNA"/>
</dbReference>
<dbReference type="InterPro" id="IPR014756">
    <property type="entry name" value="Ig_E-set"/>
</dbReference>
<dbReference type="InterPro" id="IPR013783">
    <property type="entry name" value="Ig-like_fold"/>
</dbReference>
<comment type="caution">
    <text evidence="2">The sequence shown here is derived from an EMBL/GenBank/DDBJ whole genome shotgun (WGS) entry which is preliminary data.</text>
</comment>
<feature type="non-terminal residue" evidence="2">
    <location>
        <position position="1"/>
    </location>
</feature>
<proteinExistence type="predicted"/>